<protein>
    <submittedName>
        <fullName evidence="1">Uncharacterized protein</fullName>
    </submittedName>
</protein>
<comment type="caution">
    <text evidence="1">The sequence shown here is derived from an EMBL/GenBank/DDBJ whole genome shotgun (WGS) entry which is preliminary data.</text>
</comment>
<name>A0A4Y2PMF5_ARAVE</name>
<organism evidence="1 2">
    <name type="scientific">Araneus ventricosus</name>
    <name type="common">Orbweaver spider</name>
    <name type="synonym">Epeira ventricosa</name>
    <dbReference type="NCBI Taxonomy" id="182803"/>
    <lineage>
        <taxon>Eukaryota</taxon>
        <taxon>Metazoa</taxon>
        <taxon>Ecdysozoa</taxon>
        <taxon>Arthropoda</taxon>
        <taxon>Chelicerata</taxon>
        <taxon>Arachnida</taxon>
        <taxon>Araneae</taxon>
        <taxon>Araneomorphae</taxon>
        <taxon>Entelegynae</taxon>
        <taxon>Araneoidea</taxon>
        <taxon>Araneidae</taxon>
        <taxon>Araneus</taxon>
    </lineage>
</organism>
<keyword evidence="2" id="KW-1185">Reference proteome</keyword>
<dbReference type="EMBL" id="BGPR01133883">
    <property type="protein sequence ID" value="GBN52262.1"/>
    <property type="molecule type" value="Genomic_DNA"/>
</dbReference>
<reference evidence="1 2" key="1">
    <citation type="journal article" date="2019" name="Sci. Rep.">
        <title>Orb-weaving spider Araneus ventricosus genome elucidates the spidroin gene catalogue.</title>
        <authorList>
            <person name="Kono N."/>
            <person name="Nakamura H."/>
            <person name="Ohtoshi R."/>
            <person name="Moran D.A.P."/>
            <person name="Shinohara A."/>
            <person name="Yoshida Y."/>
            <person name="Fujiwara M."/>
            <person name="Mori M."/>
            <person name="Tomita M."/>
            <person name="Arakawa K."/>
        </authorList>
    </citation>
    <scope>NUCLEOTIDE SEQUENCE [LARGE SCALE GENOMIC DNA]</scope>
</reference>
<proteinExistence type="predicted"/>
<dbReference type="AlphaFoldDB" id="A0A4Y2PMF5"/>
<dbReference type="Proteomes" id="UP000499080">
    <property type="component" value="Unassembled WGS sequence"/>
</dbReference>
<sequence length="104" mass="11433">MSVPSISGKRNSYDYREAIQHKRPAVLIAGVVLMTIPCCSQNLKNCLQKFKCKNSGPPHTSRFGTTQSDFKHLSEQGSFSLNSDGKTAAENWLSGKDMISTKPV</sequence>
<gene>
    <name evidence="1" type="ORF">AVEN_119055_1</name>
</gene>
<evidence type="ECO:0000313" key="1">
    <source>
        <dbReference type="EMBL" id="GBN52262.1"/>
    </source>
</evidence>
<accession>A0A4Y2PMF5</accession>
<evidence type="ECO:0000313" key="2">
    <source>
        <dbReference type="Proteomes" id="UP000499080"/>
    </source>
</evidence>